<organism evidence="7 8">
    <name type="scientific">Hyalella azteca</name>
    <name type="common">Amphipod</name>
    <dbReference type="NCBI Taxonomy" id="294128"/>
    <lineage>
        <taxon>Eukaryota</taxon>
        <taxon>Metazoa</taxon>
        <taxon>Ecdysozoa</taxon>
        <taxon>Arthropoda</taxon>
        <taxon>Crustacea</taxon>
        <taxon>Multicrustacea</taxon>
        <taxon>Malacostraca</taxon>
        <taxon>Eumalacostraca</taxon>
        <taxon>Peracarida</taxon>
        <taxon>Amphipoda</taxon>
        <taxon>Senticaudata</taxon>
        <taxon>Talitrida</taxon>
        <taxon>Talitroidea</taxon>
        <taxon>Hyalellidae</taxon>
        <taxon>Hyalella</taxon>
    </lineage>
</organism>
<evidence type="ECO:0000259" key="6">
    <source>
        <dbReference type="SMART" id="SM00382"/>
    </source>
</evidence>
<dbReference type="Pfam" id="PF23242">
    <property type="entry name" value="AAA_lid_TRIP13_C"/>
    <property type="match status" value="1"/>
</dbReference>
<dbReference type="PANTHER" id="PTHR45991">
    <property type="entry name" value="PACHYTENE CHECKPOINT PROTEIN 2"/>
    <property type="match status" value="1"/>
</dbReference>
<dbReference type="PANTHER" id="PTHR45991:SF1">
    <property type="entry name" value="PACHYTENE CHECKPOINT PROTEIN 2 HOMOLOG"/>
    <property type="match status" value="1"/>
</dbReference>
<dbReference type="GeneID" id="108679607"/>
<dbReference type="GO" id="GO:0005694">
    <property type="term" value="C:chromosome"/>
    <property type="evidence" value="ECO:0007669"/>
    <property type="project" value="TreeGrafter"/>
</dbReference>
<dbReference type="GO" id="GO:0007131">
    <property type="term" value="P:reciprocal meiotic recombination"/>
    <property type="evidence" value="ECO:0007669"/>
    <property type="project" value="TreeGrafter"/>
</dbReference>
<evidence type="ECO:0000313" key="8">
    <source>
        <dbReference type="RefSeq" id="XP_018023751.1"/>
    </source>
</evidence>
<dbReference type="InterPro" id="IPR044539">
    <property type="entry name" value="Pch2-like"/>
</dbReference>
<keyword evidence="7" id="KW-1185">Reference proteome</keyword>
<dbReference type="AlphaFoldDB" id="A0A8B7PEM2"/>
<evidence type="ECO:0000256" key="3">
    <source>
        <dbReference type="ARBA" id="ARBA00022840"/>
    </source>
</evidence>
<evidence type="ECO:0000256" key="2">
    <source>
        <dbReference type="ARBA" id="ARBA00022741"/>
    </source>
</evidence>
<evidence type="ECO:0000256" key="4">
    <source>
        <dbReference type="ARBA" id="ARBA00023254"/>
    </source>
</evidence>
<name>A0A8B7PEM2_HYAAZ</name>
<dbReference type="FunFam" id="3.40.50.300:FF:001494">
    <property type="entry name" value="Pachytene checkpoint component Pch2"/>
    <property type="match status" value="1"/>
</dbReference>
<dbReference type="SUPFAM" id="SSF52540">
    <property type="entry name" value="P-loop containing nucleoside triphosphate hydrolases"/>
    <property type="match status" value="1"/>
</dbReference>
<evidence type="ECO:0000256" key="1">
    <source>
        <dbReference type="ARBA" id="ARBA00007271"/>
    </source>
</evidence>
<proteinExistence type="inferred from homology"/>
<dbReference type="Proteomes" id="UP000694843">
    <property type="component" value="Unplaced"/>
</dbReference>
<dbReference type="InterPro" id="IPR027417">
    <property type="entry name" value="P-loop_NTPase"/>
</dbReference>
<keyword evidence="2 5" id="KW-0547">Nucleotide-binding</keyword>
<feature type="domain" description="AAA+ ATPase" evidence="6">
    <location>
        <begin position="176"/>
        <end position="328"/>
    </location>
</feature>
<dbReference type="GO" id="GO:0051598">
    <property type="term" value="P:meiotic recombination checkpoint signaling"/>
    <property type="evidence" value="ECO:0007669"/>
    <property type="project" value="TreeGrafter"/>
</dbReference>
<sequence>MMMNGFGSSSPSTDIDAKEVIHVEILKKRQSSASNADLENALLHHLTRDGNVVTDATLTEEVLPVELRCHIISVRIIKDDTTFNDYKHVNCSKAELQFHTYSLEDSGPDTEELPGTEDDHQEPIPAATQWLLPSTDFHNLWDNLIFDSDIKNELLSYVSTALMFSDCGINPNIISWNRVVLLHGPPGTGKTSLCRALAHQLSIRLGHRYSYAQLIEINSHSLFSKWFSESGKLVQRLFSRLQEMADDPSCLVCVLVDEVESLARSRCSESASSEPGDAVRVVNALLTQLDHIKRNSNVLILTTSNVSGTIDLAFVDRADIKRYIGLPSQAAIYQIYFSCIKELERGGLVSVSRPLMTLRELQLTDCVSDQLQLTVRHGEDKLNQPSILLWQVAGKSVGLSGRSLRKLPFLTYVQRLRRPPHTLEAFIAGLEASAAQHALDSQQIAQHPAPQL</sequence>
<dbReference type="GO" id="GO:0005524">
    <property type="term" value="F:ATP binding"/>
    <property type="evidence" value="ECO:0007669"/>
    <property type="project" value="UniProtKB-KW"/>
</dbReference>
<accession>A0A8B7PEM2</accession>
<dbReference type="KEGG" id="hazt:108679607"/>
<evidence type="ECO:0000313" key="7">
    <source>
        <dbReference type="Proteomes" id="UP000694843"/>
    </source>
</evidence>
<dbReference type="GO" id="GO:0016887">
    <property type="term" value="F:ATP hydrolysis activity"/>
    <property type="evidence" value="ECO:0007669"/>
    <property type="project" value="InterPro"/>
</dbReference>
<dbReference type="RefSeq" id="XP_018023751.1">
    <property type="nucleotide sequence ID" value="XM_018168262.1"/>
</dbReference>
<dbReference type="CTD" id="41013"/>
<reference evidence="8" key="1">
    <citation type="submission" date="2025-08" db="UniProtKB">
        <authorList>
            <consortium name="RefSeq"/>
        </authorList>
    </citation>
    <scope>IDENTIFICATION</scope>
    <source>
        <tissue evidence="8">Whole organism</tissue>
    </source>
</reference>
<dbReference type="Pfam" id="PF00004">
    <property type="entry name" value="AAA"/>
    <property type="match status" value="1"/>
</dbReference>
<dbReference type="InterPro" id="IPR003593">
    <property type="entry name" value="AAA+_ATPase"/>
</dbReference>
<keyword evidence="3 5" id="KW-0067">ATP-binding</keyword>
<dbReference type="PROSITE" id="PS00674">
    <property type="entry name" value="AAA"/>
    <property type="match status" value="1"/>
</dbReference>
<dbReference type="OMA" id="NGPHEKF"/>
<dbReference type="SMART" id="SM00382">
    <property type="entry name" value="AAA"/>
    <property type="match status" value="1"/>
</dbReference>
<dbReference type="CDD" id="cd19508">
    <property type="entry name" value="RecA-like_Pch2-like"/>
    <property type="match status" value="1"/>
</dbReference>
<keyword evidence="4" id="KW-0469">Meiosis</keyword>
<dbReference type="Gene3D" id="3.40.50.300">
    <property type="entry name" value="P-loop containing nucleotide triphosphate hydrolases"/>
    <property type="match status" value="1"/>
</dbReference>
<dbReference type="Pfam" id="PF23563">
    <property type="entry name" value="TRIP13_N"/>
    <property type="match status" value="1"/>
</dbReference>
<dbReference type="InterPro" id="IPR058249">
    <property type="entry name" value="Pch2_C"/>
</dbReference>
<dbReference type="InterPro" id="IPR003959">
    <property type="entry name" value="ATPase_AAA_core"/>
</dbReference>
<gene>
    <name evidence="8" type="primary">LOC108679607</name>
</gene>
<dbReference type="InterPro" id="IPR003960">
    <property type="entry name" value="ATPase_AAA_CS"/>
</dbReference>
<dbReference type="GO" id="GO:0005634">
    <property type="term" value="C:nucleus"/>
    <property type="evidence" value="ECO:0007669"/>
    <property type="project" value="TreeGrafter"/>
</dbReference>
<evidence type="ECO:0000256" key="5">
    <source>
        <dbReference type="RuleBase" id="RU003651"/>
    </source>
</evidence>
<comment type="similarity">
    <text evidence="1">Belongs to the AAA ATPase family. PCH2 subfamily.</text>
</comment>
<protein>
    <submittedName>
        <fullName evidence="8">Pachytene checkpoint protein 2 homolog</fullName>
    </submittedName>
</protein>
<dbReference type="OrthoDB" id="10042665at2759"/>